<feature type="transmembrane region" description="Helical" evidence="3">
    <location>
        <begin position="16"/>
        <end position="37"/>
    </location>
</feature>
<dbReference type="Proteomes" id="UP001327560">
    <property type="component" value="Chromosome 7"/>
</dbReference>
<evidence type="ECO:0000256" key="3">
    <source>
        <dbReference type="SAM" id="Phobius"/>
    </source>
</evidence>
<dbReference type="PANTHER" id="PTHR10791:SF30">
    <property type="entry name" value="SUGAR TRANSPORTER SWEET1"/>
    <property type="match status" value="1"/>
</dbReference>
<dbReference type="InterPro" id="IPR047664">
    <property type="entry name" value="SWEET"/>
</dbReference>
<evidence type="ECO:0000313" key="5">
    <source>
        <dbReference type="Proteomes" id="UP001327560"/>
    </source>
</evidence>
<evidence type="ECO:0000313" key="4">
    <source>
        <dbReference type="EMBL" id="WOL14112.1"/>
    </source>
</evidence>
<feature type="transmembrane region" description="Helical" evidence="3">
    <location>
        <begin position="49"/>
        <end position="67"/>
    </location>
</feature>
<accession>A0AAQ3KS38</accession>
<dbReference type="PANTHER" id="PTHR10791">
    <property type="entry name" value="RAG1-ACTIVATING PROTEIN 1"/>
    <property type="match status" value="1"/>
</dbReference>
<sequence length="70" mass="7792">MLCTFYSLPIVHPDSLLVITISGIGLALETFYLTIFILHSTREGRLKILAAEILFVVVVFIAVLLTAHTY</sequence>
<keyword evidence="3" id="KW-0472">Membrane</keyword>
<keyword evidence="3" id="KW-0812">Transmembrane</keyword>
<reference evidence="4 5" key="1">
    <citation type="submission" date="2023-10" db="EMBL/GenBank/DDBJ databases">
        <title>Chromosome-scale genome assembly provides insights into flower coloration mechanisms of Canna indica.</title>
        <authorList>
            <person name="Li C."/>
        </authorList>
    </citation>
    <scope>NUCLEOTIDE SEQUENCE [LARGE SCALE GENOMIC DNA]</scope>
    <source>
        <tissue evidence="4">Flower</tissue>
    </source>
</reference>
<keyword evidence="3" id="KW-1133">Transmembrane helix</keyword>
<evidence type="ECO:0000256" key="1">
    <source>
        <dbReference type="ARBA" id="ARBA00004651"/>
    </source>
</evidence>
<dbReference type="AlphaFoldDB" id="A0AAQ3KS38"/>
<dbReference type="GO" id="GO:0051119">
    <property type="term" value="F:sugar transmembrane transporter activity"/>
    <property type="evidence" value="ECO:0007669"/>
    <property type="project" value="InterPro"/>
</dbReference>
<dbReference type="GO" id="GO:0005886">
    <property type="term" value="C:plasma membrane"/>
    <property type="evidence" value="ECO:0007669"/>
    <property type="project" value="UniProtKB-SubCell"/>
</dbReference>
<keyword evidence="2" id="KW-1003">Cell membrane</keyword>
<name>A0AAQ3KS38_9LILI</name>
<gene>
    <name evidence="4" type="ORF">Cni_G22892</name>
</gene>
<keyword evidence="5" id="KW-1185">Reference proteome</keyword>
<proteinExistence type="predicted"/>
<comment type="subcellular location">
    <subcellularLocation>
        <location evidence="1">Cell membrane</location>
        <topology evidence="1">Multi-pass membrane protein</topology>
    </subcellularLocation>
</comment>
<evidence type="ECO:0000256" key="2">
    <source>
        <dbReference type="ARBA" id="ARBA00022475"/>
    </source>
</evidence>
<dbReference type="EMBL" id="CP136896">
    <property type="protein sequence ID" value="WOL14112.1"/>
    <property type="molecule type" value="Genomic_DNA"/>
</dbReference>
<protein>
    <submittedName>
        <fullName evidence="4">Uncharacterized protein</fullName>
    </submittedName>
</protein>
<organism evidence="4 5">
    <name type="scientific">Canna indica</name>
    <name type="common">Indian-shot</name>
    <dbReference type="NCBI Taxonomy" id="4628"/>
    <lineage>
        <taxon>Eukaryota</taxon>
        <taxon>Viridiplantae</taxon>
        <taxon>Streptophyta</taxon>
        <taxon>Embryophyta</taxon>
        <taxon>Tracheophyta</taxon>
        <taxon>Spermatophyta</taxon>
        <taxon>Magnoliopsida</taxon>
        <taxon>Liliopsida</taxon>
        <taxon>Zingiberales</taxon>
        <taxon>Cannaceae</taxon>
        <taxon>Canna</taxon>
    </lineage>
</organism>